<keyword evidence="2" id="KW-1185">Reference proteome</keyword>
<sequence length="159" mass="17555">MNKIELLYTCVPFPPTLHKVAKIRVNPIDAITMVCPHPQNSAYRGFMGKLEARYTNAIAALLTIPVTAGATIPINSIANGKNFPNLCFLRVRNAIKPAKVCTTNEEKNDQRKTWYHILMNVLSESAFWNQNTVPMESSSMLFMVVPGCVGPWGLCTGAS</sequence>
<evidence type="ECO:0000313" key="2">
    <source>
        <dbReference type="Proteomes" id="UP001168821"/>
    </source>
</evidence>
<accession>A0AA38HQC5</accession>
<proteinExistence type="predicted"/>
<reference evidence="1" key="1">
    <citation type="journal article" date="2023" name="G3 (Bethesda)">
        <title>Whole genome assemblies of Zophobas morio and Tenebrio molitor.</title>
        <authorList>
            <person name="Kaur S."/>
            <person name="Stinson S.A."/>
            <person name="diCenzo G.C."/>
        </authorList>
    </citation>
    <scope>NUCLEOTIDE SEQUENCE</scope>
    <source>
        <strain evidence="1">QUZm001</strain>
    </source>
</reference>
<dbReference type="AlphaFoldDB" id="A0AA38HQC5"/>
<gene>
    <name evidence="1" type="ORF">Zmor_027760</name>
</gene>
<dbReference type="EMBL" id="JALNTZ010000009">
    <property type="protein sequence ID" value="KAJ3641246.1"/>
    <property type="molecule type" value="Genomic_DNA"/>
</dbReference>
<comment type="caution">
    <text evidence="1">The sequence shown here is derived from an EMBL/GenBank/DDBJ whole genome shotgun (WGS) entry which is preliminary data.</text>
</comment>
<name>A0AA38HQC5_9CUCU</name>
<protein>
    <submittedName>
        <fullName evidence="1">Uncharacterized protein</fullName>
    </submittedName>
</protein>
<dbReference type="Proteomes" id="UP001168821">
    <property type="component" value="Unassembled WGS sequence"/>
</dbReference>
<evidence type="ECO:0000313" key="1">
    <source>
        <dbReference type="EMBL" id="KAJ3641246.1"/>
    </source>
</evidence>
<organism evidence="1 2">
    <name type="scientific">Zophobas morio</name>
    <dbReference type="NCBI Taxonomy" id="2755281"/>
    <lineage>
        <taxon>Eukaryota</taxon>
        <taxon>Metazoa</taxon>
        <taxon>Ecdysozoa</taxon>
        <taxon>Arthropoda</taxon>
        <taxon>Hexapoda</taxon>
        <taxon>Insecta</taxon>
        <taxon>Pterygota</taxon>
        <taxon>Neoptera</taxon>
        <taxon>Endopterygota</taxon>
        <taxon>Coleoptera</taxon>
        <taxon>Polyphaga</taxon>
        <taxon>Cucujiformia</taxon>
        <taxon>Tenebrionidae</taxon>
        <taxon>Zophobas</taxon>
    </lineage>
</organism>